<keyword evidence="8" id="KW-0675">Receptor</keyword>
<gene>
    <name evidence="13" type="ORF">PanWU01x14_274720</name>
</gene>
<evidence type="ECO:0000256" key="3">
    <source>
        <dbReference type="ARBA" id="ARBA00022692"/>
    </source>
</evidence>
<evidence type="ECO:0000256" key="10">
    <source>
        <dbReference type="SAM" id="MobiDB-lite"/>
    </source>
</evidence>
<feature type="compositionally biased region" description="Polar residues" evidence="10">
    <location>
        <begin position="159"/>
        <end position="169"/>
    </location>
</feature>
<evidence type="ECO:0000256" key="8">
    <source>
        <dbReference type="ARBA" id="ARBA00023170"/>
    </source>
</evidence>
<evidence type="ECO:0000256" key="5">
    <source>
        <dbReference type="ARBA" id="ARBA00022737"/>
    </source>
</evidence>
<proteinExistence type="predicted"/>
<dbReference type="InterPro" id="IPR046956">
    <property type="entry name" value="RLP23-like"/>
</dbReference>
<keyword evidence="6" id="KW-1133">Transmembrane helix</keyword>
<dbReference type="InterPro" id="IPR013210">
    <property type="entry name" value="LRR_N_plant-typ"/>
</dbReference>
<keyword evidence="7" id="KW-0472">Membrane</keyword>
<dbReference type="Gene3D" id="3.80.10.10">
    <property type="entry name" value="Ribonuclease Inhibitor"/>
    <property type="match status" value="2"/>
</dbReference>
<dbReference type="STRING" id="3476.A0A2P5B397"/>
<sequence>MMGSFSWLCCLLLFFLIVPSPSNSLSPPPPPPLCHPHDSSALLRFRNSFSNLNYSYSFCGSAANPNNTNSWDVKRDCCTWSGVTCDEVAGRVIRLDLKCSGLQGILDSNNTLFSLGHLQSLDLSEGPIPRGPQFNTFKDDSYGGNLGLCGFPISKSCNDDTVPQPSSPTSRKESDDEDRVNGIDWKVVMMGYGSGLVIGISIGYIVLTDKAIDGLVEKVGRKQWRSLVKGSKRKTRQNGGIRRRR</sequence>
<dbReference type="GO" id="GO:0016020">
    <property type="term" value="C:membrane"/>
    <property type="evidence" value="ECO:0007669"/>
    <property type="project" value="UniProtKB-SubCell"/>
</dbReference>
<dbReference type="PANTHER" id="PTHR48061">
    <property type="entry name" value="LEUCINE-RICH REPEAT RECEPTOR PROTEIN KINASE EMS1-LIKE-RELATED"/>
    <property type="match status" value="1"/>
</dbReference>
<dbReference type="Proteomes" id="UP000237105">
    <property type="component" value="Unassembled WGS sequence"/>
</dbReference>
<keyword evidence="14" id="KW-1185">Reference proteome</keyword>
<evidence type="ECO:0000313" key="13">
    <source>
        <dbReference type="EMBL" id="PON43274.1"/>
    </source>
</evidence>
<keyword evidence="2" id="KW-0433">Leucine-rich repeat</keyword>
<reference evidence="14" key="1">
    <citation type="submission" date="2016-06" db="EMBL/GenBank/DDBJ databases">
        <title>Parallel loss of symbiosis genes in relatives of nitrogen-fixing non-legume Parasponia.</title>
        <authorList>
            <person name="Van Velzen R."/>
            <person name="Holmer R."/>
            <person name="Bu F."/>
            <person name="Rutten L."/>
            <person name="Van Zeijl A."/>
            <person name="Liu W."/>
            <person name="Santuari L."/>
            <person name="Cao Q."/>
            <person name="Sharma T."/>
            <person name="Shen D."/>
            <person name="Roswanjaya Y."/>
            <person name="Wardhani T."/>
            <person name="Kalhor M.S."/>
            <person name="Jansen J."/>
            <person name="Van den Hoogen J."/>
            <person name="Gungor B."/>
            <person name="Hartog M."/>
            <person name="Hontelez J."/>
            <person name="Verver J."/>
            <person name="Yang W.-C."/>
            <person name="Schijlen E."/>
            <person name="Repin R."/>
            <person name="Schilthuizen M."/>
            <person name="Schranz E."/>
            <person name="Heidstra R."/>
            <person name="Miyata K."/>
            <person name="Fedorova E."/>
            <person name="Kohlen W."/>
            <person name="Bisseling T."/>
            <person name="Smit S."/>
            <person name="Geurts R."/>
        </authorList>
    </citation>
    <scope>NUCLEOTIDE SEQUENCE [LARGE SCALE GENOMIC DNA]</scope>
    <source>
        <strain evidence="14">cv. WU1-14</strain>
    </source>
</reference>
<feature type="chain" id="PRO_5015139844" evidence="11">
    <location>
        <begin position="25"/>
        <end position="245"/>
    </location>
</feature>
<comment type="subcellular location">
    <subcellularLocation>
        <location evidence="1">Membrane</location>
        <topology evidence="1">Single-pass type I membrane protein</topology>
    </subcellularLocation>
</comment>
<evidence type="ECO:0000256" key="2">
    <source>
        <dbReference type="ARBA" id="ARBA00022614"/>
    </source>
</evidence>
<dbReference type="SUPFAM" id="SSF52058">
    <property type="entry name" value="L domain-like"/>
    <property type="match status" value="1"/>
</dbReference>
<keyword evidence="9" id="KW-0325">Glycoprotein</keyword>
<dbReference type="EMBL" id="JXTB01000374">
    <property type="protein sequence ID" value="PON43274.1"/>
    <property type="molecule type" value="Genomic_DNA"/>
</dbReference>
<name>A0A2P5B397_PARAD</name>
<evidence type="ECO:0000256" key="11">
    <source>
        <dbReference type="SAM" id="SignalP"/>
    </source>
</evidence>
<organism evidence="13 14">
    <name type="scientific">Parasponia andersonii</name>
    <name type="common">Sponia andersonii</name>
    <dbReference type="NCBI Taxonomy" id="3476"/>
    <lineage>
        <taxon>Eukaryota</taxon>
        <taxon>Viridiplantae</taxon>
        <taxon>Streptophyta</taxon>
        <taxon>Embryophyta</taxon>
        <taxon>Tracheophyta</taxon>
        <taxon>Spermatophyta</taxon>
        <taxon>Magnoliopsida</taxon>
        <taxon>eudicotyledons</taxon>
        <taxon>Gunneridae</taxon>
        <taxon>Pentapetalae</taxon>
        <taxon>rosids</taxon>
        <taxon>fabids</taxon>
        <taxon>Rosales</taxon>
        <taxon>Cannabaceae</taxon>
        <taxon>Parasponia</taxon>
    </lineage>
</organism>
<evidence type="ECO:0000256" key="7">
    <source>
        <dbReference type="ARBA" id="ARBA00023136"/>
    </source>
</evidence>
<accession>A0A2P5B397</accession>
<protein>
    <submittedName>
        <fullName evidence="13">LRR domain containing protein</fullName>
    </submittedName>
</protein>
<dbReference type="PANTHER" id="PTHR48061:SF12">
    <property type="entry name" value="DISEASE RESISTANCE LIKE PROTEIN"/>
    <property type="match status" value="1"/>
</dbReference>
<keyword evidence="3" id="KW-0812">Transmembrane</keyword>
<evidence type="ECO:0000259" key="12">
    <source>
        <dbReference type="Pfam" id="PF08263"/>
    </source>
</evidence>
<dbReference type="AlphaFoldDB" id="A0A2P5B397"/>
<feature type="signal peptide" evidence="11">
    <location>
        <begin position="1"/>
        <end position="24"/>
    </location>
</feature>
<comment type="caution">
    <text evidence="13">The sequence shown here is derived from an EMBL/GenBank/DDBJ whole genome shotgun (WGS) entry which is preliminary data.</text>
</comment>
<dbReference type="OrthoDB" id="1732009at2759"/>
<evidence type="ECO:0000256" key="4">
    <source>
        <dbReference type="ARBA" id="ARBA00022729"/>
    </source>
</evidence>
<keyword evidence="4 11" id="KW-0732">Signal</keyword>
<evidence type="ECO:0000256" key="9">
    <source>
        <dbReference type="ARBA" id="ARBA00023180"/>
    </source>
</evidence>
<feature type="region of interest" description="Disordered" evidence="10">
    <location>
        <begin position="159"/>
        <end position="178"/>
    </location>
</feature>
<dbReference type="Pfam" id="PF08263">
    <property type="entry name" value="LRRNT_2"/>
    <property type="match status" value="1"/>
</dbReference>
<feature type="domain" description="Leucine-rich repeat-containing N-terminal plant-type" evidence="12">
    <location>
        <begin position="35"/>
        <end position="86"/>
    </location>
</feature>
<dbReference type="InterPro" id="IPR032675">
    <property type="entry name" value="LRR_dom_sf"/>
</dbReference>
<evidence type="ECO:0000256" key="6">
    <source>
        <dbReference type="ARBA" id="ARBA00022989"/>
    </source>
</evidence>
<evidence type="ECO:0000313" key="14">
    <source>
        <dbReference type="Proteomes" id="UP000237105"/>
    </source>
</evidence>
<keyword evidence="5" id="KW-0677">Repeat</keyword>
<evidence type="ECO:0000256" key="1">
    <source>
        <dbReference type="ARBA" id="ARBA00004479"/>
    </source>
</evidence>